<dbReference type="PANTHER" id="PTHR43157">
    <property type="entry name" value="PHOSPHATIDYLINOSITOL-GLYCAN BIOSYNTHESIS CLASS F PROTEIN-RELATED"/>
    <property type="match status" value="1"/>
</dbReference>
<organism evidence="2 3">
    <name type="scientific">Brockia lithotrophica</name>
    <dbReference type="NCBI Taxonomy" id="933949"/>
    <lineage>
        <taxon>Bacteria</taxon>
        <taxon>Bacillati</taxon>
        <taxon>Bacillota</taxon>
        <taxon>Bacilli</taxon>
        <taxon>Bacillales</taxon>
        <taxon>Bacillales Family X. Incertae Sedis</taxon>
        <taxon>Brockia</taxon>
    </lineage>
</organism>
<comment type="caution">
    <text evidence="2">The sequence shown here is derived from an EMBL/GenBank/DDBJ whole genome shotgun (WGS) entry which is preliminary data.</text>
</comment>
<accession>A0A660KVZ1</accession>
<dbReference type="Pfam" id="PF00106">
    <property type="entry name" value="adh_short"/>
    <property type="match status" value="1"/>
</dbReference>
<dbReference type="Proteomes" id="UP000267019">
    <property type="component" value="Unassembled WGS sequence"/>
</dbReference>
<evidence type="ECO:0000256" key="1">
    <source>
        <dbReference type="ARBA" id="ARBA00023002"/>
    </source>
</evidence>
<dbReference type="InterPro" id="IPR036291">
    <property type="entry name" value="NAD(P)-bd_dom_sf"/>
</dbReference>
<evidence type="ECO:0000313" key="2">
    <source>
        <dbReference type="EMBL" id="RKQ83612.1"/>
    </source>
</evidence>
<evidence type="ECO:0000313" key="3">
    <source>
        <dbReference type="Proteomes" id="UP000267019"/>
    </source>
</evidence>
<gene>
    <name evidence="2" type="ORF">C7438_1642</name>
</gene>
<dbReference type="RefSeq" id="WP_170143657.1">
    <property type="nucleotide sequence ID" value="NZ_RBIJ01000006.1"/>
</dbReference>
<name>A0A660KVZ1_9BACL</name>
<dbReference type="PRINTS" id="PR00081">
    <property type="entry name" value="GDHRDH"/>
</dbReference>
<dbReference type="SUPFAM" id="SSF51735">
    <property type="entry name" value="NAD(P)-binding Rossmann-fold domains"/>
    <property type="match status" value="1"/>
</dbReference>
<keyword evidence="1" id="KW-0560">Oxidoreductase</keyword>
<dbReference type="PANTHER" id="PTHR43157:SF31">
    <property type="entry name" value="PHOSPHATIDYLINOSITOL-GLYCAN BIOSYNTHESIS CLASS F PROTEIN"/>
    <property type="match status" value="1"/>
</dbReference>
<dbReference type="GO" id="GO:0016491">
    <property type="term" value="F:oxidoreductase activity"/>
    <property type="evidence" value="ECO:0007669"/>
    <property type="project" value="UniProtKB-KW"/>
</dbReference>
<dbReference type="EMBL" id="RBIJ01000006">
    <property type="protein sequence ID" value="RKQ83612.1"/>
    <property type="molecule type" value="Genomic_DNA"/>
</dbReference>
<reference evidence="2 3" key="1">
    <citation type="submission" date="2018-10" db="EMBL/GenBank/DDBJ databases">
        <title>Genomic Encyclopedia of Type Strains, Phase IV (KMG-IV): sequencing the most valuable type-strain genomes for metagenomic binning, comparative biology and taxonomic classification.</title>
        <authorList>
            <person name="Goeker M."/>
        </authorList>
    </citation>
    <scope>NUCLEOTIDE SEQUENCE [LARGE SCALE GENOMIC DNA]</scope>
    <source>
        <strain evidence="2 3">DSM 22653</strain>
    </source>
</reference>
<dbReference type="AlphaFoldDB" id="A0A660KVZ1"/>
<dbReference type="Gene3D" id="3.40.50.720">
    <property type="entry name" value="NAD(P)-binding Rossmann-like Domain"/>
    <property type="match status" value="1"/>
</dbReference>
<keyword evidence="3" id="KW-1185">Reference proteome</keyword>
<sequence length="257" mass="28048">MPSPSASPSEARRSSFTAATDSSSLAFARNFWRAEPPLSAFSAADLTSLEETRALACAIAETAKPLRRLVLNAGTFYPTRRETPEGFEATFAVNALSPFWLTLELACRSVYPEQILAVASMAHAERPQTDDLDLKRAYDGYRAYALSKLYLIALTFELAERLAPFGVRVNAVHPGVIGTKLLRTYWGIGGAPVDAGAGNLLAVLEQVERQGITGGYFHERLPSRAHAAAYDLRLRKELLAHIERQTGGFPCPLPSPR</sequence>
<protein>
    <submittedName>
        <fullName evidence="2">Enoyl-ACP reductase-like protein</fullName>
    </submittedName>
</protein>
<proteinExistence type="predicted"/>
<dbReference type="InterPro" id="IPR002347">
    <property type="entry name" value="SDR_fam"/>
</dbReference>